<name>A0A9N8HB14_9STRA</name>
<protein>
    <submittedName>
        <fullName evidence="2">Uncharacterized protein</fullName>
    </submittedName>
</protein>
<sequence>MTASDTTTSSNKRCLDALTIEELEEELRKRRKKAAEEEEKEEEELDDDCEDVPIYHWPDASSINLHVARARLSAIFQAIEDNCSDVTADYDFDTKLHALFLLRSHQSLIAEAYNRRTTLSYFLQAGTDATTMEELALMYNAYVPENPKMEFWMYSFPQEPNIVADLCKYGALKGGCEGNSRVIMKQFSHQILKPIIPTGATWCRKTLPFDLLVKTCIPRTRGDRDHIFSEVQVQLKVAEILESMLEFSPNMFNEIRNEDSIFFFLTGRHIGNILKQFVFEKLAQHWNVTRLVIPTWMRYFDAQDAYAIGRMLPKLKTFRYLNEIGTNTFETLLNVLFCQRDTTMLEDLGLSIPNWEISEWQPMFGATIKKYTNLRRMALCMARPPRDENYVFDLHFFETAQRNHKGISELELEGFRLYSTASLNKVMHNNLESLVLDDVTVTPDQPWSSDSTPFPSLTDVRLDNIDASQLWVQGLLMQLAKSPELTSLNVNHFDEDGDEADLTNVFIAFLKANRLSCLQGSCFSLDLNKASQALSQNTSLNYFALPYSTPSDQIGKLGEALESNKTLSHIDTRLCLVDSDEGSKVVHYSILNLFNREALSDPKKATKEEVLRQLSDVLDCLGLGDDDRGFGEEHSDLVFQSARFAILQMTSSVWAK</sequence>
<dbReference type="AlphaFoldDB" id="A0A9N8HB14"/>
<dbReference type="Gene3D" id="3.80.10.10">
    <property type="entry name" value="Ribonuclease Inhibitor"/>
    <property type="match status" value="1"/>
</dbReference>
<gene>
    <name evidence="2" type="ORF">SEMRO_261_G101900.1</name>
</gene>
<accession>A0A9N8HB14</accession>
<proteinExistence type="predicted"/>
<evidence type="ECO:0000256" key="1">
    <source>
        <dbReference type="SAM" id="Coils"/>
    </source>
</evidence>
<dbReference type="EMBL" id="CAICTM010000260">
    <property type="protein sequence ID" value="CAB9506292.1"/>
    <property type="molecule type" value="Genomic_DNA"/>
</dbReference>
<keyword evidence="1" id="KW-0175">Coiled coil</keyword>
<organism evidence="2 3">
    <name type="scientific">Seminavis robusta</name>
    <dbReference type="NCBI Taxonomy" id="568900"/>
    <lineage>
        <taxon>Eukaryota</taxon>
        <taxon>Sar</taxon>
        <taxon>Stramenopiles</taxon>
        <taxon>Ochrophyta</taxon>
        <taxon>Bacillariophyta</taxon>
        <taxon>Bacillariophyceae</taxon>
        <taxon>Bacillariophycidae</taxon>
        <taxon>Naviculales</taxon>
        <taxon>Naviculaceae</taxon>
        <taxon>Seminavis</taxon>
    </lineage>
</organism>
<feature type="coiled-coil region" evidence="1">
    <location>
        <begin position="17"/>
        <end position="51"/>
    </location>
</feature>
<dbReference type="Proteomes" id="UP001153069">
    <property type="component" value="Unassembled WGS sequence"/>
</dbReference>
<comment type="caution">
    <text evidence="2">The sequence shown here is derived from an EMBL/GenBank/DDBJ whole genome shotgun (WGS) entry which is preliminary data.</text>
</comment>
<evidence type="ECO:0000313" key="3">
    <source>
        <dbReference type="Proteomes" id="UP001153069"/>
    </source>
</evidence>
<reference evidence="2" key="1">
    <citation type="submission" date="2020-06" db="EMBL/GenBank/DDBJ databases">
        <authorList>
            <consortium name="Plant Systems Biology data submission"/>
        </authorList>
    </citation>
    <scope>NUCLEOTIDE SEQUENCE</scope>
    <source>
        <strain evidence="2">D6</strain>
    </source>
</reference>
<dbReference type="InterPro" id="IPR032675">
    <property type="entry name" value="LRR_dom_sf"/>
</dbReference>
<dbReference type="SUPFAM" id="SSF52047">
    <property type="entry name" value="RNI-like"/>
    <property type="match status" value="1"/>
</dbReference>
<keyword evidence="3" id="KW-1185">Reference proteome</keyword>
<evidence type="ECO:0000313" key="2">
    <source>
        <dbReference type="EMBL" id="CAB9506292.1"/>
    </source>
</evidence>